<evidence type="ECO:0000256" key="1">
    <source>
        <dbReference type="ARBA" id="ARBA00004418"/>
    </source>
</evidence>
<comment type="similarity">
    <text evidence="2">Belongs to the bacterial solute-binding protein 5 family.</text>
</comment>
<dbReference type="InterPro" id="IPR000914">
    <property type="entry name" value="SBP_5_dom"/>
</dbReference>
<evidence type="ECO:0000256" key="2">
    <source>
        <dbReference type="ARBA" id="ARBA00005695"/>
    </source>
</evidence>
<dbReference type="Pfam" id="PF00496">
    <property type="entry name" value="SBP_bac_5"/>
    <property type="match status" value="1"/>
</dbReference>
<dbReference type="PANTHER" id="PTHR30290">
    <property type="entry name" value="PERIPLASMIC BINDING COMPONENT OF ABC TRANSPORTER"/>
    <property type="match status" value="1"/>
</dbReference>
<protein>
    <submittedName>
        <fullName evidence="6">Microcin C transport system substrate-binding protein</fullName>
    </submittedName>
</protein>
<dbReference type="RefSeq" id="WP_092860092.1">
    <property type="nucleotide sequence ID" value="NZ_FOQH01000005.1"/>
</dbReference>
<sequence length="654" mass="72473">MRKRPADRRRLDLPAPPGRAAGTGAISRRDLGLGLAAFGAAATLLPRLAGAQGAGAPAPAVGEGGAIVSHGISTFGDLKYAPDFAHFDFVNPDAPKGGTWSGRGTGASSTFDSLNPFILKGEPAQGLGALYDTLLTGSPDEIDAVYGLLAESLEYPEDRTWVIFRLRPEATFSDGSPVTAEDVKFTFDILREQGHPSYRIQYRDVESATVLEERAIRFDFREGVSTRDLPAMVGGFAVLSKAWWAERDFSASTLEPILGSGPYAVEVAEPGRRIVYARRPDYWAADLPVNVGTNNFDRYVFEYFKDYTAAFEAFKAGAFTFHEEFFSKIWATEYGFPAIERGWVIKDQVPDGRPSGTQGFWFNMRRPQFQDPRVREALSMAFDFEWSNKTLFYGLYDRTVSFFENSPMEAEGMPSEAELALLEPLRADLPAEVFEAPAYTPPVTDGSGSDRRVLRRAMKLLDEAGWTVKDGMRVNAEGQPLKMELLDDSPTFERIIGPFIANLRKMGVDASMRIVDPAQYQQRQEDFDYDVVPGRFVMSMTPGQELRSLFGSDAAGSPGTPNLTGLANPAVDALIEKVIGADSRESLDVAARALDRVLRALHIWTPNWYKGEYNIAYWDVFGMPESPPPYSRGDGYWWWDEAKYEKLKSEGAPL</sequence>
<dbReference type="InterPro" id="IPR006311">
    <property type="entry name" value="TAT_signal"/>
</dbReference>
<evidence type="ECO:0000313" key="6">
    <source>
        <dbReference type="EMBL" id="SFI25112.1"/>
    </source>
</evidence>
<gene>
    <name evidence="6" type="ORF">SAMN05216258_105263</name>
</gene>
<comment type="subcellular location">
    <subcellularLocation>
        <location evidence="1">Periplasm</location>
    </subcellularLocation>
</comment>
<dbReference type="GO" id="GO:0042884">
    <property type="term" value="P:microcin transport"/>
    <property type="evidence" value="ECO:0007669"/>
    <property type="project" value="TreeGrafter"/>
</dbReference>
<dbReference type="OrthoDB" id="9803988at2"/>
<dbReference type="STRING" id="1114924.SAMN05216258_105263"/>
<dbReference type="InterPro" id="IPR030678">
    <property type="entry name" value="Peptide/Ni-bd"/>
</dbReference>
<accession>A0A1I3GP89</accession>
<dbReference type="InterPro" id="IPR039424">
    <property type="entry name" value="SBP_5"/>
</dbReference>
<dbReference type="Gene3D" id="3.10.105.10">
    <property type="entry name" value="Dipeptide-binding Protein, Domain 3"/>
    <property type="match status" value="1"/>
</dbReference>
<dbReference type="GO" id="GO:1904680">
    <property type="term" value="F:peptide transmembrane transporter activity"/>
    <property type="evidence" value="ECO:0007669"/>
    <property type="project" value="TreeGrafter"/>
</dbReference>
<evidence type="ECO:0000256" key="4">
    <source>
        <dbReference type="SAM" id="MobiDB-lite"/>
    </source>
</evidence>
<evidence type="ECO:0000256" key="3">
    <source>
        <dbReference type="ARBA" id="ARBA00022729"/>
    </source>
</evidence>
<organism evidence="6 7">
    <name type="scientific">Albimonas pacifica</name>
    <dbReference type="NCBI Taxonomy" id="1114924"/>
    <lineage>
        <taxon>Bacteria</taxon>
        <taxon>Pseudomonadati</taxon>
        <taxon>Pseudomonadota</taxon>
        <taxon>Alphaproteobacteria</taxon>
        <taxon>Rhodobacterales</taxon>
        <taxon>Paracoccaceae</taxon>
        <taxon>Albimonas</taxon>
    </lineage>
</organism>
<dbReference type="GO" id="GO:0030288">
    <property type="term" value="C:outer membrane-bounded periplasmic space"/>
    <property type="evidence" value="ECO:0007669"/>
    <property type="project" value="TreeGrafter"/>
</dbReference>
<reference evidence="6 7" key="1">
    <citation type="submission" date="2016-10" db="EMBL/GenBank/DDBJ databases">
        <authorList>
            <person name="de Groot N.N."/>
        </authorList>
    </citation>
    <scope>NUCLEOTIDE SEQUENCE [LARGE SCALE GENOMIC DNA]</scope>
    <source>
        <strain evidence="6 7">CGMCC 1.11030</strain>
    </source>
</reference>
<feature type="domain" description="Solute-binding protein family 5" evidence="5">
    <location>
        <begin position="145"/>
        <end position="554"/>
    </location>
</feature>
<evidence type="ECO:0000313" key="7">
    <source>
        <dbReference type="Proteomes" id="UP000199377"/>
    </source>
</evidence>
<keyword evidence="3" id="KW-0732">Signal</keyword>
<dbReference type="PIRSF" id="PIRSF002741">
    <property type="entry name" value="MppA"/>
    <property type="match status" value="1"/>
</dbReference>
<dbReference type="EMBL" id="FOQH01000005">
    <property type="protein sequence ID" value="SFI25112.1"/>
    <property type="molecule type" value="Genomic_DNA"/>
</dbReference>
<dbReference type="Gene3D" id="3.40.190.10">
    <property type="entry name" value="Periplasmic binding protein-like II"/>
    <property type="match status" value="1"/>
</dbReference>
<dbReference type="PROSITE" id="PS51318">
    <property type="entry name" value="TAT"/>
    <property type="match status" value="1"/>
</dbReference>
<feature type="region of interest" description="Disordered" evidence="4">
    <location>
        <begin position="1"/>
        <end position="24"/>
    </location>
</feature>
<evidence type="ECO:0000259" key="5">
    <source>
        <dbReference type="Pfam" id="PF00496"/>
    </source>
</evidence>
<dbReference type="AlphaFoldDB" id="A0A1I3GP89"/>
<dbReference type="CDD" id="cd08497">
    <property type="entry name" value="MbnE-like"/>
    <property type="match status" value="1"/>
</dbReference>
<dbReference type="GO" id="GO:0043190">
    <property type="term" value="C:ATP-binding cassette (ABC) transporter complex"/>
    <property type="evidence" value="ECO:0007669"/>
    <property type="project" value="InterPro"/>
</dbReference>
<dbReference type="Proteomes" id="UP000199377">
    <property type="component" value="Unassembled WGS sequence"/>
</dbReference>
<proteinExistence type="inferred from homology"/>
<dbReference type="GO" id="GO:0015833">
    <property type="term" value="P:peptide transport"/>
    <property type="evidence" value="ECO:0007669"/>
    <property type="project" value="TreeGrafter"/>
</dbReference>
<dbReference type="SUPFAM" id="SSF53850">
    <property type="entry name" value="Periplasmic binding protein-like II"/>
    <property type="match status" value="1"/>
</dbReference>
<keyword evidence="7" id="KW-1185">Reference proteome</keyword>
<dbReference type="PANTHER" id="PTHR30290:SF64">
    <property type="entry name" value="ABC TRANSPORTER PERIPLASMIC BINDING PROTEIN"/>
    <property type="match status" value="1"/>
</dbReference>
<name>A0A1I3GP89_9RHOB</name>